<evidence type="ECO:0000256" key="1">
    <source>
        <dbReference type="ARBA" id="ARBA00022614"/>
    </source>
</evidence>
<protein>
    <recommendedName>
        <fullName evidence="6">Leucine-rich repeat-containing protein 40</fullName>
    </recommendedName>
</protein>
<dbReference type="SUPFAM" id="SSF52058">
    <property type="entry name" value="L domain-like"/>
    <property type="match status" value="1"/>
</dbReference>
<feature type="compositionally biased region" description="Basic and acidic residues" evidence="3">
    <location>
        <begin position="94"/>
        <end position="106"/>
    </location>
</feature>
<dbReference type="InterPro" id="IPR003591">
    <property type="entry name" value="Leu-rich_rpt_typical-subtyp"/>
</dbReference>
<comment type="caution">
    <text evidence="4">The sequence shown here is derived from an EMBL/GenBank/DDBJ whole genome shotgun (WGS) entry which is preliminary data.</text>
</comment>
<evidence type="ECO:0000313" key="4">
    <source>
        <dbReference type="EMBL" id="KAK7048204.1"/>
    </source>
</evidence>
<dbReference type="InterPro" id="IPR032675">
    <property type="entry name" value="LRR_dom_sf"/>
</dbReference>
<evidence type="ECO:0000256" key="3">
    <source>
        <dbReference type="SAM" id="MobiDB-lite"/>
    </source>
</evidence>
<evidence type="ECO:0000256" key="2">
    <source>
        <dbReference type="ARBA" id="ARBA00022737"/>
    </source>
</evidence>
<feature type="region of interest" description="Disordered" evidence="3">
    <location>
        <begin position="1"/>
        <end position="108"/>
    </location>
</feature>
<keyword evidence="1" id="KW-0433">Leucine-rich repeat</keyword>
<dbReference type="GO" id="GO:0005737">
    <property type="term" value="C:cytoplasm"/>
    <property type="evidence" value="ECO:0007669"/>
    <property type="project" value="TreeGrafter"/>
</dbReference>
<dbReference type="EMBL" id="JAWWNJ010000009">
    <property type="protein sequence ID" value="KAK7048204.1"/>
    <property type="molecule type" value="Genomic_DNA"/>
</dbReference>
<feature type="compositionally biased region" description="Polar residues" evidence="3">
    <location>
        <begin position="49"/>
        <end position="58"/>
    </location>
</feature>
<organism evidence="4 5">
    <name type="scientific">Favolaschia claudopus</name>
    <dbReference type="NCBI Taxonomy" id="2862362"/>
    <lineage>
        <taxon>Eukaryota</taxon>
        <taxon>Fungi</taxon>
        <taxon>Dikarya</taxon>
        <taxon>Basidiomycota</taxon>
        <taxon>Agaricomycotina</taxon>
        <taxon>Agaricomycetes</taxon>
        <taxon>Agaricomycetidae</taxon>
        <taxon>Agaricales</taxon>
        <taxon>Marasmiineae</taxon>
        <taxon>Mycenaceae</taxon>
        <taxon>Favolaschia</taxon>
    </lineage>
</organism>
<name>A0AAW0DAM4_9AGAR</name>
<feature type="compositionally biased region" description="Polar residues" evidence="3">
    <location>
        <begin position="513"/>
        <end position="522"/>
    </location>
</feature>
<dbReference type="Proteomes" id="UP001362999">
    <property type="component" value="Unassembled WGS sequence"/>
</dbReference>
<dbReference type="Gene3D" id="3.80.10.10">
    <property type="entry name" value="Ribonuclease Inhibitor"/>
    <property type="match status" value="2"/>
</dbReference>
<reference evidence="4 5" key="1">
    <citation type="journal article" date="2024" name="J Genomics">
        <title>Draft genome sequencing and assembly of Favolaschia claudopus CIRM-BRFM 2984 isolated from oak limbs.</title>
        <authorList>
            <person name="Navarro D."/>
            <person name="Drula E."/>
            <person name="Chaduli D."/>
            <person name="Cazenave R."/>
            <person name="Ahrendt S."/>
            <person name="Wang J."/>
            <person name="Lipzen A."/>
            <person name="Daum C."/>
            <person name="Barry K."/>
            <person name="Grigoriev I.V."/>
            <person name="Favel A."/>
            <person name="Rosso M.N."/>
            <person name="Martin F."/>
        </authorList>
    </citation>
    <scope>NUCLEOTIDE SEQUENCE [LARGE SCALE GENOMIC DNA]</scope>
    <source>
        <strain evidence="4 5">CIRM-BRFM 2984</strain>
    </source>
</reference>
<dbReference type="Pfam" id="PF13855">
    <property type="entry name" value="LRR_8"/>
    <property type="match status" value="1"/>
</dbReference>
<dbReference type="SMART" id="SM00369">
    <property type="entry name" value="LRR_TYP"/>
    <property type="match status" value="5"/>
</dbReference>
<proteinExistence type="predicted"/>
<feature type="compositionally biased region" description="Polar residues" evidence="3">
    <location>
        <begin position="8"/>
        <end position="25"/>
    </location>
</feature>
<dbReference type="InterPro" id="IPR001611">
    <property type="entry name" value="Leu-rich_rpt"/>
</dbReference>
<dbReference type="PROSITE" id="PS51450">
    <property type="entry name" value="LRR"/>
    <property type="match status" value="2"/>
</dbReference>
<gene>
    <name evidence="4" type="ORF">R3P38DRAFT_2867969</name>
</gene>
<feature type="region of interest" description="Disordered" evidence="3">
    <location>
        <begin position="198"/>
        <end position="220"/>
    </location>
</feature>
<evidence type="ECO:0000313" key="5">
    <source>
        <dbReference type="Proteomes" id="UP001362999"/>
    </source>
</evidence>
<keyword evidence="5" id="KW-1185">Reference proteome</keyword>
<feature type="region of interest" description="Disordered" evidence="3">
    <location>
        <begin position="489"/>
        <end position="529"/>
    </location>
</feature>
<accession>A0AAW0DAM4</accession>
<feature type="compositionally biased region" description="Polar residues" evidence="3">
    <location>
        <begin position="71"/>
        <end position="81"/>
    </location>
</feature>
<dbReference type="PANTHER" id="PTHR15454">
    <property type="entry name" value="NISCHARIN RELATED"/>
    <property type="match status" value="1"/>
</dbReference>
<sequence>MSRIPMPSRSTPQPSRGTPQSSRGTPQRRLAPSPTKLTAPTESPRLRTKSTVTRTTSLAPDAAETPRVRTKSTVARSTTPSKPMKKAFADTDSFLDKPKSSQDEAKPLSIKEAIALKRAEAKKTQTRGAPSPLDNLGSLADAIPDVPPAEDDDILGRPPLRQTIEQAKTTGSINLSTRSLQCIPSALFDLHLGITPEPLKSVPEEPPLPPPSEVRRRANQSPAWFDTRDLEIIKAWGNEIVEIQPEISLFGSLKSIDLHKNKIVSLPDQFTELLSLTTLDLSHNALTSLPVDLFSLPALSNLNVGNNALTSLPFSSTFSGSKPQKPRSSGRGLFGGPEVARASAPLPKLAIFDASSNHLTAESIDTNIPKSIVNLDLSGNPLESGEGSQASAKLLAALSTLQKLKVFRCEKAEISDNAFDSISHSSRPFPVVAVLDFGSTSVTESGAARGLKTLSQELTFDITNDDPPPGVARVIIGKQIVREAWEIEAERRSKSRTGKTADESEQGVFPPSRSKSVQSNSRPPVPVLKAPVVKEQWEIDAEQGLLTEGGRRRARAAAAAAAESADLGLGAPPRQSSPTKASSLADPQYYTAKTETLVLPASTAAPKLTGHARAISLAATPLLKSGPAAASSVALPTATLPLSLIAAQPFSQTLKVLLLKNRRMDRSFALPPMPHSEVLLPRLEELSLEGCNLGDSVSISHVSAEETTPVHPSETKPLLPLLTELFPGLRSLDLSYNTITSAALTTPVLSSLILSSPGRKGLQQLHLRGNRITELDGFQDIASMFKGNRTVPEWGMDELDVRDNEIGKLHSELGLLPLDIFLVDGNVFRVPARRVWEREGTKGLLSWLRGRMD</sequence>
<evidence type="ECO:0008006" key="6">
    <source>
        <dbReference type="Google" id="ProtNLM"/>
    </source>
</evidence>
<dbReference type="PANTHER" id="PTHR15454:SF56">
    <property type="entry name" value="PROTEIN PHOSPHATASE 1 REGULATORY SUBUNIT 7-RELATED"/>
    <property type="match status" value="1"/>
</dbReference>
<feature type="region of interest" description="Disordered" evidence="3">
    <location>
        <begin position="563"/>
        <end position="586"/>
    </location>
</feature>
<keyword evidence="2" id="KW-0677">Repeat</keyword>
<dbReference type="AlphaFoldDB" id="A0AAW0DAM4"/>